<evidence type="ECO:0008006" key="3">
    <source>
        <dbReference type="Google" id="ProtNLM"/>
    </source>
</evidence>
<evidence type="ECO:0000313" key="1">
    <source>
        <dbReference type="EMBL" id="GAQ91714.1"/>
    </source>
</evidence>
<name>A0A1Y1ILP7_KLENI</name>
<gene>
    <name evidence="1" type="ORF">KFL_008380055</name>
</gene>
<dbReference type="Gene3D" id="3.40.50.11930">
    <property type="match status" value="2"/>
</dbReference>
<proteinExistence type="predicted"/>
<dbReference type="Pfam" id="PF20706">
    <property type="entry name" value="GT4-conflict"/>
    <property type="match status" value="1"/>
</dbReference>
<sequence>MAVIEVAELDPKKRVLLVSTHPVQTTGYSKVSLNLLKHLGKREDLEIVQYGFQNFNSMDSEDRLKQIPSNVLVYDAAKALSKPDVIVIFNDSMIVSKFLIELKKEPRILSDKVRIVVYLDQVYPTQRVDLLSIIVESAHHIITFTDYWKQELLKQNVRVPMTALMHGFDDETFKPLDLPKPRESTMLVLNLNRNQPRKRLDIMAMAMAQVFIKRPDANVTFVIGSDARTGAWDVPFIFQVELSRVFPQDQVQYYMNKVLTPNNGGKMTDSEVNELYNQTDVGINTCCGEGVGLNQLEHAGVGKPQIAPALGGLTDFLNAKNSILIEPKYRLWAVNAVEVMGGEQRLVDPSDVSDAILKYHDDPKLREKHGAQARKDMLNLKWADVASELYDLLLSL</sequence>
<dbReference type="SUPFAM" id="SSF53756">
    <property type="entry name" value="UDP-Glycosyltransferase/glycogen phosphorylase"/>
    <property type="match status" value="1"/>
</dbReference>
<reference evidence="1 2" key="1">
    <citation type="journal article" date="2014" name="Nat. Commun.">
        <title>Klebsormidium flaccidum genome reveals primary factors for plant terrestrial adaptation.</title>
        <authorList>
            <person name="Hori K."/>
            <person name="Maruyama F."/>
            <person name="Fujisawa T."/>
            <person name="Togashi T."/>
            <person name="Yamamoto N."/>
            <person name="Seo M."/>
            <person name="Sato S."/>
            <person name="Yamada T."/>
            <person name="Mori H."/>
            <person name="Tajima N."/>
            <person name="Moriyama T."/>
            <person name="Ikeuchi M."/>
            <person name="Watanabe M."/>
            <person name="Wada H."/>
            <person name="Kobayashi K."/>
            <person name="Saito M."/>
            <person name="Masuda T."/>
            <person name="Sasaki-Sekimoto Y."/>
            <person name="Mashiguchi K."/>
            <person name="Awai K."/>
            <person name="Shimojima M."/>
            <person name="Masuda S."/>
            <person name="Iwai M."/>
            <person name="Nobusawa T."/>
            <person name="Narise T."/>
            <person name="Kondo S."/>
            <person name="Saito H."/>
            <person name="Sato R."/>
            <person name="Murakawa M."/>
            <person name="Ihara Y."/>
            <person name="Oshima-Yamada Y."/>
            <person name="Ohtaka K."/>
            <person name="Satoh M."/>
            <person name="Sonobe K."/>
            <person name="Ishii M."/>
            <person name="Ohtani R."/>
            <person name="Kanamori-Sato M."/>
            <person name="Honoki R."/>
            <person name="Miyazaki D."/>
            <person name="Mochizuki H."/>
            <person name="Umetsu J."/>
            <person name="Higashi K."/>
            <person name="Shibata D."/>
            <person name="Kamiya Y."/>
            <person name="Sato N."/>
            <person name="Nakamura Y."/>
            <person name="Tabata S."/>
            <person name="Ida S."/>
            <person name="Kurokawa K."/>
            <person name="Ohta H."/>
        </authorList>
    </citation>
    <scope>NUCLEOTIDE SEQUENCE [LARGE SCALE GENOMIC DNA]</scope>
    <source>
        <strain evidence="1 2">NIES-2285</strain>
    </source>
</reference>
<evidence type="ECO:0000313" key="2">
    <source>
        <dbReference type="Proteomes" id="UP000054558"/>
    </source>
</evidence>
<organism evidence="1 2">
    <name type="scientific">Klebsormidium nitens</name>
    <name type="common">Green alga</name>
    <name type="synonym">Ulothrix nitens</name>
    <dbReference type="NCBI Taxonomy" id="105231"/>
    <lineage>
        <taxon>Eukaryota</taxon>
        <taxon>Viridiplantae</taxon>
        <taxon>Streptophyta</taxon>
        <taxon>Klebsormidiophyceae</taxon>
        <taxon>Klebsormidiales</taxon>
        <taxon>Klebsormidiaceae</taxon>
        <taxon>Klebsormidium</taxon>
    </lineage>
</organism>
<dbReference type="Gene3D" id="3.40.50.2000">
    <property type="entry name" value="Glycogen Phosphorylase B"/>
    <property type="match status" value="1"/>
</dbReference>
<dbReference type="OrthoDB" id="555190at2759"/>
<dbReference type="AlphaFoldDB" id="A0A1Y1ILP7"/>
<keyword evidence="2" id="KW-1185">Reference proteome</keyword>
<dbReference type="PANTHER" id="PTHR12526">
    <property type="entry name" value="GLYCOSYLTRANSFERASE"/>
    <property type="match status" value="1"/>
</dbReference>
<accession>A0A1Y1ILP7</accession>
<protein>
    <recommendedName>
        <fullName evidence="3">Glycosyl transferase family 1 domain-containing protein</fullName>
    </recommendedName>
</protein>
<dbReference type="EMBL" id="DF237787">
    <property type="protein sequence ID" value="GAQ91714.1"/>
    <property type="molecule type" value="Genomic_DNA"/>
</dbReference>
<dbReference type="Proteomes" id="UP000054558">
    <property type="component" value="Unassembled WGS sequence"/>
</dbReference>